<dbReference type="FunFam" id="2.30.42.10:FF:000033">
    <property type="entry name" value="Rho guanine nucleotide exchange factor (GEF) 11"/>
    <property type="match status" value="1"/>
</dbReference>
<feature type="region of interest" description="Disordered" evidence="9">
    <location>
        <begin position="136"/>
        <end position="193"/>
    </location>
</feature>
<dbReference type="SUPFAM" id="SSF50156">
    <property type="entry name" value="PDZ domain-like"/>
    <property type="match status" value="1"/>
</dbReference>
<feature type="compositionally biased region" description="Polar residues" evidence="9">
    <location>
        <begin position="286"/>
        <end position="298"/>
    </location>
</feature>
<dbReference type="GO" id="GO:0005737">
    <property type="term" value="C:cytoplasm"/>
    <property type="evidence" value="ECO:0007669"/>
    <property type="project" value="UniProtKB-SubCell"/>
</dbReference>
<gene>
    <name evidence="13" type="primary">arhgef12b</name>
</gene>
<dbReference type="InterPro" id="IPR000219">
    <property type="entry name" value="DH_dom"/>
</dbReference>
<dbReference type="Gene3D" id="1.20.900.10">
    <property type="entry name" value="Dbl homology (DH) domain"/>
    <property type="match status" value="1"/>
</dbReference>
<protein>
    <submittedName>
        <fullName evidence="13">Rho guanine nucleotide exchange factor 12-like</fullName>
    </submittedName>
</protein>
<feature type="region of interest" description="Disordered" evidence="9">
    <location>
        <begin position="205"/>
        <end position="320"/>
    </location>
</feature>
<dbReference type="InterPro" id="IPR035899">
    <property type="entry name" value="DBL_dom_sf"/>
</dbReference>
<dbReference type="InterPro" id="IPR015212">
    <property type="entry name" value="RGS-like_dom"/>
</dbReference>
<keyword evidence="4" id="KW-0963">Cytoplasm</keyword>
<comment type="subcellular location">
    <subcellularLocation>
        <location evidence="2">Cytoplasm</location>
    </subcellularLocation>
    <subcellularLocation>
        <location evidence="1">Membrane</location>
    </subcellularLocation>
</comment>
<dbReference type="PROSITE" id="PS50010">
    <property type="entry name" value="DH_2"/>
    <property type="match status" value="1"/>
</dbReference>
<feature type="compositionally biased region" description="Basic and acidic residues" evidence="9">
    <location>
        <begin position="24"/>
        <end position="37"/>
    </location>
</feature>
<dbReference type="SUPFAM" id="SSF48065">
    <property type="entry name" value="DBL homology domain (DH-domain)"/>
    <property type="match status" value="1"/>
</dbReference>
<dbReference type="GO" id="GO:0005085">
    <property type="term" value="F:guanyl-nucleotide exchange factor activity"/>
    <property type="evidence" value="ECO:0007669"/>
    <property type="project" value="UniProtKB-KW"/>
</dbReference>
<feature type="domain" description="PDZ" evidence="12">
    <location>
        <begin position="55"/>
        <end position="132"/>
    </location>
</feature>
<evidence type="ECO:0000256" key="9">
    <source>
        <dbReference type="SAM" id="MobiDB-lite"/>
    </source>
</evidence>
<dbReference type="SUPFAM" id="SSF50729">
    <property type="entry name" value="PH domain-like"/>
    <property type="match status" value="1"/>
</dbReference>
<dbReference type="PROSITE" id="PS50106">
    <property type="entry name" value="PDZ"/>
    <property type="match status" value="1"/>
</dbReference>
<organism evidence="13 14">
    <name type="scientific">Sinocyclocheilus anshuiensis</name>
    <dbReference type="NCBI Taxonomy" id="1608454"/>
    <lineage>
        <taxon>Eukaryota</taxon>
        <taxon>Metazoa</taxon>
        <taxon>Chordata</taxon>
        <taxon>Craniata</taxon>
        <taxon>Vertebrata</taxon>
        <taxon>Euteleostomi</taxon>
        <taxon>Actinopterygii</taxon>
        <taxon>Neopterygii</taxon>
        <taxon>Teleostei</taxon>
        <taxon>Ostariophysi</taxon>
        <taxon>Cypriniformes</taxon>
        <taxon>Cyprinidae</taxon>
        <taxon>Cyprininae</taxon>
        <taxon>Sinocyclocheilus</taxon>
    </lineage>
</organism>
<dbReference type="Gene3D" id="2.30.42.10">
    <property type="match status" value="1"/>
</dbReference>
<feature type="compositionally biased region" description="Acidic residues" evidence="9">
    <location>
        <begin position="1185"/>
        <end position="1202"/>
    </location>
</feature>
<dbReference type="Pfam" id="PF00595">
    <property type="entry name" value="PDZ"/>
    <property type="match status" value="1"/>
</dbReference>
<dbReference type="Proteomes" id="UP000472260">
    <property type="component" value="Unassembled WGS sequence"/>
</dbReference>
<evidence type="ECO:0000313" key="13">
    <source>
        <dbReference type="Ensembl" id="ENSSANP00000066850.1"/>
    </source>
</evidence>
<dbReference type="CDD" id="cd23069">
    <property type="entry name" value="PDZ_ARHGEF11-12-like"/>
    <property type="match status" value="1"/>
</dbReference>
<dbReference type="CDD" id="cd00160">
    <property type="entry name" value="RhoGEF"/>
    <property type="match status" value="1"/>
</dbReference>
<keyword evidence="14" id="KW-1185">Reference proteome</keyword>
<dbReference type="InterPro" id="IPR036034">
    <property type="entry name" value="PDZ_sf"/>
</dbReference>
<dbReference type="Pfam" id="PF17838">
    <property type="entry name" value="PH_16"/>
    <property type="match status" value="1"/>
</dbReference>
<feature type="compositionally biased region" description="Basic and acidic residues" evidence="9">
    <location>
        <begin position="704"/>
        <end position="728"/>
    </location>
</feature>
<dbReference type="GO" id="GO:0001664">
    <property type="term" value="F:G protein-coupled receptor binding"/>
    <property type="evidence" value="ECO:0007669"/>
    <property type="project" value="TreeGrafter"/>
</dbReference>
<dbReference type="PROSITE" id="PS50003">
    <property type="entry name" value="PH_DOMAIN"/>
    <property type="match status" value="1"/>
</dbReference>
<feature type="compositionally biased region" description="Low complexity" evidence="9">
    <location>
        <begin position="622"/>
        <end position="636"/>
    </location>
</feature>
<dbReference type="Gene3D" id="2.30.29.30">
    <property type="entry name" value="Pleckstrin-homology domain (PH domain)/Phosphotyrosine-binding domain (PTB)"/>
    <property type="match status" value="1"/>
</dbReference>
<evidence type="ECO:0000256" key="5">
    <source>
        <dbReference type="ARBA" id="ARBA00022553"/>
    </source>
</evidence>
<evidence type="ECO:0000259" key="10">
    <source>
        <dbReference type="PROSITE" id="PS50003"/>
    </source>
</evidence>
<dbReference type="Gene3D" id="1.10.167.10">
    <property type="entry name" value="Regulator of G-protein Signalling 4, domain 2"/>
    <property type="match status" value="1"/>
</dbReference>
<feature type="region of interest" description="Disordered" evidence="9">
    <location>
        <begin position="1"/>
        <end position="47"/>
    </location>
</feature>
<dbReference type="SMART" id="SM00233">
    <property type="entry name" value="PH"/>
    <property type="match status" value="1"/>
</dbReference>
<accession>A0A671Q5G6</accession>
<evidence type="ECO:0000259" key="12">
    <source>
        <dbReference type="PROSITE" id="PS50106"/>
    </source>
</evidence>
<evidence type="ECO:0000256" key="1">
    <source>
        <dbReference type="ARBA" id="ARBA00004370"/>
    </source>
</evidence>
<feature type="region of interest" description="Disordered" evidence="9">
    <location>
        <begin position="1160"/>
        <end position="1202"/>
    </location>
</feature>
<keyword evidence="5" id="KW-0597">Phosphoprotein</keyword>
<sequence>MSGTQSTLAERFPKKASRTGSILSKDHPPDKKPKSDKASVPPSHEFDPTGLVQRCVIIQKDENGFGLTVSGDNPVFVQLVKEDGAAMRAGVQTGDRIIKVNGTLVTHSNHVEVVKLIKSGSYVALTVLGRPPGLPQIPLSDGEGEEGPLFSLTSPHSPGPIGPDRSSSSPSPSERKPTPLSVWAMTEEHSRNPTPKLLKEIQDAKKHIPQHQEQLSKPSGTGQDGSLSPRPGEGEQEDRGGDLDRPPSRQGDAGIEPAWTNNTTAPVTPSPVPESPCQRETPCHSPKTTPRDSLNSCPSPDAEDTPDLDSQSSVGSPSTRPVAHIIGAEDEDFDTEQEQMNGQCSCFQSVDILKSRPAHLAAFIHHVVSQFDPAPLLCYLYAELYKQTSSKETRRILMDTFFIEKTASLKVTVPESIIADLERTAHSINAERKRPEPISEDVHRQYVQQLQDTLLPDIQKNLEDFRHKRSMGLTLAEAELARLDTERMRDRVALEKERSCAEHIISKIEDVLLTSQATEEDKCSTMQFVILSYMKQLGVKVKESRGLEHKPKLMNLFPKIKKSIKPEKDGSEEKSKKTRFPSVFPQRRPSRIDTSAISRALEPRQRQTKPQLPLGAGEQADGSSPPVRSSQSSEGSDGTTALVTSPPYSAPAAQGTDSINRESEAGGLPSSALPRLGDGVVPGDLQDSSSSNTHFDFSPCTLEHLQEEEAETDKTQDTGTPRPDRSRMEPLGSGEVQSEDDQCAEVELEPPNWQTLVSRDVLSTLTPQEIKRQEVINELFYTERAHVRMMKVLENLFYQPLIREAILPPADIKNIFSNLEEIVQLHMSLTEQMTAVRKKNETALIDSIGDDLLSWFSGEEEAKIKRAAGTYCSNQPFALELIKSKQKKDQRFNSFIQEAESNRHCRRLQLKDIIPVETQRLTKYPLLLENIAKYTEDPEERSKVKKAGECCRKILTHVNQEVKEAENKQRLEDYQRRLDLSSLKQSENPMIAEFKNLDLTKRKMVHEGPLSWKVNKDKTIELYTLLLEDILVLLQRQDEKLILKCHSKNLAGTAETKHIFSPIIKLSTVMVRSVATDNRSFFVLSMSDNGAQIYELMAQTVSEQKTWQCLITQRADCMKTKLHNIIPLPQTDGEREAVELINSGVQKLNKDSEPISLVSIQSPEKDGTEVMPTPPCSTNPFETKSDEEDEEEEENSLQNQAEDDEAFVVADMTDRLTFLKQRSRLGIAIDEDEAEAFELQPLRADEALRTLATLRQLLINHMSSQEDTDRDIERREQQEDVARTGSQQGAEDSTAIRSAVENGSERAENAQELPSGDTGFFETSEDCVSAGSYVVLEVYGGSGESSTDDVQGSSGEPVAVGDSGIDLKKLLSSSSQSSGGPNLNRQIMTHIRLLQANLQHLKDTEIKYNQLRQRLSEETATDTEENKGSAAVNGLVLCCHYRCPKRAFIHSSLSLLSFSQIKVSEAEMSFCLLRREDTETPLLKHHAWTETDRMDKIWSFCSHHTTGRPQSLAPNLCPSAHQYGHGTFRKIAM</sequence>
<reference evidence="13" key="1">
    <citation type="submission" date="2025-08" db="UniProtKB">
        <authorList>
            <consortium name="Ensembl"/>
        </authorList>
    </citation>
    <scope>IDENTIFICATION</scope>
</reference>
<evidence type="ECO:0000256" key="2">
    <source>
        <dbReference type="ARBA" id="ARBA00004496"/>
    </source>
</evidence>
<dbReference type="FunFam" id="2.30.29.30:FF:000072">
    <property type="entry name" value="Rho guanine nucleotide exchange factor 1"/>
    <property type="match status" value="1"/>
</dbReference>
<reference evidence="13" key="2">
    <citation type="submission" date="2025-09" db="UniProtKB">
        <authorList>
            <consortium name="Ensembl"/>
        </authorList>
    </citation>
    <scope>IDENTIFICATION</scope>
</reference>
<feature type="region of interest" description="Disordered" evidence="9">
    <location>
        <begin position="558"/>
        <end position="742"/>
    </location>
</feature>
<dbReference type="InterPro" id="IPR041020">
    <property type="entry name" value="PH_16"/>
</dbReference>
<evidence type="ECO:0000259" key="11">
    <source>
        <dbReference type="PROSITE" id="PS50010"/>
    </source>
</evidence>
<feature type="compositionally biased region" description="Polar residues" evidence="9">
    <location>
        <begin position="308"/>
        <end position="319"/>
    </location>
</feature>
<keyword evidence="6" id="KW-0344">Guanine-nucleotide releasing factor</keyword>
<feature type="region of interest" description="Disordered" evidence="9">
    <location>
        <begin position="1262"/>
        <end position="1322"/>
    </location>
</feature>
<dbReference type="FunFam" id="1.20.900.10:FF:000006">
    <property type="entry name" value="Rho guanine nucleotide exchange factor (GEF) 11"/>
    <property type="match status" value="1"/>
</dbReference>
<dbReference type="GO" id="GO:0016020">
    <property type="term" value="C:membrane"/>
    <property type="evidence" value="ECO:0007669"/>
    <property type="project" value="UniProtKB-SubCell"/>
</dbReference>
<feature type="compositionally biased region" description="Basic and acidic residues" evidence="9">
    <location>
        <begin position="564"/>
        <end position="575"/>
    </location>
</feature>
<evidence type="ECO:0000256" key="6">
    <source>
        <dbReference type="ARBA" id="ARBA00022658"/>
    </source>
</evidence>
<dbReference type="GO" id="GO:0007186">
    <property type="term" value="P:G protein-coupled receptor signaling pathway"/>
    <property type="evidence" value="ECO:0007669"/>
    <property type="project" value="TreeGrafter"/>
</dbReference>
<dbReference type="Pfam" id="PF00621">
    <property type="entry name" value="RhoGEF"/>
    <property type="match status" value="1"/>
</dbReference>
<dbReference type="InterPro" id="IPR036305">
    <property type="entry name" value="RGS_sf"/>
</dbReference>
<dbReference type="InterPro" id="IPR011993">
    <property type="entry name" value="PH-like_dom_sf"/>
</dbReference>
<dbReference type="InterPro" id="IPR001478">
    <property type="entry name" value="PDZ"/>
</dbReference>
<dbReference type="SUPFAM" id="SSF48097">
    <property type="entry name" value="Regulator of G-protein signaling, RGS"/>
    <property type="match status" value="1"/>
</dbReference>
<dbReference type="SMART" id="SM00228">
    <property type="entry name" value="PDZ"/>
    <property type="match status" value="1"/>
</dbReference>
<feature type="compositionally biased region" description="Polar residues" evidence="9">
    <location>
        <begin position="211"/>
        <end position="226"/>
    </location>
</feature>
<feature type="domain" description="DH" evidence="11">
    <location>
        <begin position="771"/>
        <end position="961"/>
    </location>
</feature>
<evidence type="ECO:0000313" key="14">
    <source>
        <dbReference type="Proteomes" id="UP000472260"/>
    </source>
</evidence>
<feature type="compositionally biased region" description="Polar residues" evidence="9">
    <location>
        <begin position="686"/>
        <end position="695"/>
    </location>
</feature>
<evidence type="ECO:0000256" key="7">
    <source>
        <dbReference type="ARBA" id="ARBA00023054"/>
    </source>
</evidence>
<keyword evidence="7" id="KW-0175">Coiled coil</keyword>
<keyword evidence="3" id="KW-0343">GTPase activation</keyword>
<dbReference type="GO" id="GO:0005096">
    <property type="term" value="F:GTPase activator activity"/>
    <property type="evidence" value="ECO:0007669"/>
    <property type="project" value="UniProtKB-KW"/>
</dbReference>
<feature type="compositionally biased region" description="Polar residues" evidence="9">
    <location>
        <begin position="637"/>
        <end position="647"/>
    </location>
</feature>
<evidence type="ECO:0000256" key="3">
    <source>
        <dbReference type="ARBA" id="ARBA00022468"/>
    </source>
</evidence>
<feature type="compositionally biased region" description="Basic and acidic residues" evidence="9">
    <location>
        <begin position="1271"/>
        <end position="1282"/>
    </location>
</feature>
<feature type="compositionally biased region" description="Low complexity" evidence="9">
    <location>
        <begin position="162"/>
        <end position="172"/>
    </location>
</feature>
<feature type="compositionally biased region" description="Basic and acidic residues" evidence="9">
    <location>
        <begin position="237"/>
        <end position="247"/>
    </location>
</feature>
<proteinExistence type="predicted"/>
<evidence type="ECO:0000256" key="8">
    <source>
        <dbReference type="ARBA" id="ARBA00023136"/>
    </source>
</evidence>
<dbReference type="Pfam" id="PF09128">
    <property type="entry name" value="RGS-like"/>
    <property type="match status" value="1"/>
</dbReference>
<feature type="domain" description="PH" evidence="10">
    <location>
        <begin position="1003"/>
        <end position="1116"/>
    </location>
</feature>
<evidence type="ECO:0000256" key="4">
    <source>
        <dbReference type="ARBA" id="ARBA00022490"/>
    </source>
</evidence>
<dbReference type="SMART" id="SM00325">
    <property type="entry name" value="RhoGEF"/>
    <property type="match status" value="1"/>
</dbReference>
<name>A0A671Q5G6_9TELE</name>
<dbReference type="PANTHER" id="PTHR45872">
    <property type="entry name" value="RHO GUANINE NUCLEOTIDE EXCHANGE FACTOR 2, ISOFORM D"/>
    <property type="match status" value="1"/>
</dbReference>
<keyword evidence="8" id="KW-0472">Membrane</keyword>
<dbReference type="PANTHER" id="PTHR45872:SF3">
    <property type="entry name" value="RHO GUANINE NUCLEOTIDE EXCHANGE FACTOR 12"/>
    <property type="match status" value="1"/>
</dbReference>
<dbReference type="InterPro" id="IPR044926">
    <property type="entry name" value="RGS_subdomain_2"/>
</dbReference>
<dbReference type="InterPro" id="IPR001849">
    <property type="entry name" value="PH_domain"/>
</dbReference>
<dbReference type="Ensembl" id="ENSSANT00000071054.1">
    <property type="protein sequence ID" value="ENSSANP00000066850.1"/>
    <property type="gene ID" value="ENSSANG00000033217.1"/>
</dbReference>